<accession>A0A8J9UCA5</accession>
<evidence type="ECO:0000313" key="2">
    <source>
        <dbReference type="Proteomes" id="UP000838878"/>
    </source>
</evidence>
<dbReference type="Proteomes" id="UP000838878">
    <property type="component" value="Chromosome 12"/>
</dbReference>
<gene>
    <name evidence="1" type="ORF">BINO364_LOCUS4288</name>
</gene>
<dbReference type="AlphaFoldDB" id="A0A8J9UCA5"/>
<sequence>MEAIKSDALCYEYEKNCDETDNRDNNEDSPENCITGPQFINDLVAECKSLLVDGDRPNPYYCPDFADNFIRMAKLFPLWTAVMTEDKSSVATSSYSEEYFREVKQLVLKRKSAIRVDKFLVIHMRSLAGTTKILHALHQAKDDALEPRRKKKKLNEGVFMEDDARLTEHEDDDHAEVTLSENDVTWSEIRPCEDEIMENKIMFAQSMKTINIPGFKKNDHNSIDAYNVKNCENLNAHLNEKETWKGKSRDKKRRDKSGCTMKVYKERAEIMNQIKKIDGGILDCMMNVSNLIKHLLKDEPSYTIDYHCKSCNKDDKVQAVVVEVDVKPFYTHGIQSLTQVLQNQLHQKRKCAVCRSEDVTSAITIGNHMIIDIECLQWTQLAKNLGHPDWPGTLTISQVPEKIEIAKSTYTIQSVVEYVGELQSPEPCKMQSELLMGHYIAYVRRITGRWEVHNDILVGGKSIIATARMLFEKRKLSLLIYIKTD</sequence>
<evidence type="ECO:0000313" key="1">
    <source>
        <dbReference type="EMBL" id="CAH0717708.1"/>
    </source>
</evidence>
<dbReference type="InterPro" id="IPR038765">
    <property type="entry name" value="Papain-like_cys_pep_sf"/>
</dbReference>
<keyword evidence="2" id="KW-1185">Reference proteome</keyword>
<reference evidence="1" key="1">
    <citation type="submission" date="2021-12" db="EMBL/GenBank/DDBJ databases">
        <authorList>
            <person name="Martin H S."/>
        </authorList>
    </citation>
    <scope>NUCLEOTIDE SEQUENCE</scope>
</reference>
<dbReference type="EMBL" id="OV170232">
    <property type="protein sequence ID" value="CAH0717708.1"/>
    <property type="molecule type" value="Genomic_DNA"/>
</dbReference>
<protein>
    <recommendedName>
        <fullName evidence="3">USP domain-containing protein</fullName>
    </recommendedName>
</protein>
<dbReference type="OrthoDB" id="6617931at2759"/>
<dbReference type="Gene3D" id="3.90.70.10">
    <property type="entry name" value="Cysteine proteinases"/>
    <property type="match status" value="1"/>
</dbReference>
<proteinExistence type="predicted"/>
<evidence type="ECO:0008006" key="3">
    <source>
        <dbReference type="Google" id="ProtNLM"/>
    </source>
</evidence>
<name>A0A8J9UCA5_9NEOP</name>
<dbReference type="SUPFAM" id="SSF54001">
    <property type="entry name" value="Cysteine proteinases"/>
    <property type="match status" value="1"/>
</dbReference>
<organism evidence="1 2">
    <name type="scientific">Brenthis ino</name>
    <name type="common">lesser marbled fritillary</name>
    <dbReference type="NCBI Taxonomy" id="405034"/>
    <lineage>
        <taxon>Eukaryota</taxon>
        <taxon>Metazoa</taxon>
        <taxon>Ecdysozoa</taxon>
        <taxon>Arthropoda</taxon>
        <taxon>Hexapoda</taxon>
        <taxon>Insecta</taxon>
        <taxon>Pterygota</taxon>
        <taxon>Neoptera</taxon>
        <taxon>Endopterygota</taxon>
        <taxon>Lepidoptera</taxon>
        <taxon>Glossata</taxon>
        <taxon>Ditrysia</taxon>
        <taxon>Papilionoidea</taxon>
        <taxon>Nymphalidae</taxon>
        <taxon>Heliconiinae</taxon>
        <taxon>Argynnini</taxon>
        <taxon>Brenthis</taxon>
    </lineage>
</organism>
<feature type="non-terminal residue" evidence="1">
    <location>
        <position position="485"/>
    </location>
</feature>